<evidence type="ECO:0000313" key="2">
    <source>
        <dbReference type="Proteomes" id="UP001060215"/>
    </source>
</evidence>
<reference evidence="1 2" key="1">
    <citation type="journal article" date="2022" name="Plant J.">
        <title>Chromosome-level genome of Camellia lanceoleosa provides a valuable resource for understanding genome evolution and self-incompatibility.</title>
        <authorList>
            <person name="Gong W."/>
            <person name="Xiao S."/>
            <person name="Wang L."/>
            <person name="Liao Z."/>
            <person name="Chang Y."/>
            <person name="Mo W."/>
            <person name="Hu G."/>
            <person name="Li W."/>
            <person name="Zhao G."/>
            <person name="Zhu H."/>
            <person name="Hu X."/>
            <person name="Ji K."/>
            <person name="Xiang X."/>
            <person name="Song Q."/>
            <person name="Yuan D."/>
            <person name="Jin S."/>
            <person name="Zhang L."/>
        </authorList>
    </citation>
    <scope>NUCLEOTIDE SEQUENCE [LARGE SCALE GENOMIC DNA]</scope>
    <source>
        <strain evidence="1">SQ_2022a</strain>
    </source>
</reference>
<evidence type="ECO:0000313" key="1">
    <source>
        <dbReference type="EMBL" id="KAI8020137.1"/>
    </source>
</evidence>
<organism evidence="1 2">
    <name type="scientific">Camellia lanceoleosa</name>
    <dbReference type="NCBI Taxonomy" id="1840588"/>
    <lineage>
        <taxon>Eukaryota</taxon>
        <taxon>Viridiplantae</taxon>
        <taxon>Streptophyta</taxon>
        <taxon>Embryophyta</taxon>
        <taxon>Tracheophyta</taxon>
        <taxon>Spermatophyta</taxon>
        <taxon>Magnoliopsida</taxon>
        <taxon>eudicotyledons</taxon>
        <taxon>Gunneridae</taxon>
        <taxon>Pentapetalae</taxon>
        <taxon>asterids</taxon>
        <taxon>Ericales</taxon>
        <taxon>Theaceae</taxon>
        <taxon>Camellia</taxon>
    </lineage>
</organism>
<dbReference type="EMBL" id="CM045759">
    <property type="protein sequence ID" value="KAI8020137.1"/>
    <property type="molecule type" value="Genomic_DNA"/>
</dbReference>
<comment type="caution">
    <text evidence="1">The sequence shown here is derived from an EMBL/GenBank/DDBJ whole genome shotgun (WGS) entry which is preliminary data.</text>
</comment>
<accession>A0ACC0I497</accession>
<proteinExistence type="predicted"/>
<name>A0ACC0I497_9ERIC</name>
<sequence length="80" mass="8823">MLDIKIKQFESYPFGKWPCASFLFNSSHFLIDETSTKLEVMAASTIAQHGIQLVAPAHGVTIKNLIMNPSLEMLLGGIQC</sequence>
<dbReference type="Proteomes" id="UP001060215">
    <property type="component" value="Chromosome 2"/>
</dbReference>
<protein>
    <submittedName>
        <fullName evidence="1">Uncharacterized protein ycf45</fullName>
    </submittedName>
</protein>
<keyword evidence="2" id="KW-1185">Reference proteome</keyword>
<gene>
    <name evidence="1" type="ORF">LOK49_LG04G02960</name>
</gene>